<dbReference type="SUPFAM" id="SSF52540">
    <property type="entry name" value="P-loop containing nucleoside triphosphate hydrolases"/>
    <property type="match status" value="1"/>
</dbReference>
<dbReference type="OrthoDB" id="1926878at2759"/>
<accession>A0A3N4JU73</accession>
<gene>
    <name evidence="8" type="ORF">L873DRAFT_810640</name>
</gene>
<dbReference type="STRING" id="1336337.A0A3N4JU73"/>
<dbReference type="GO" id="GO:0033314">
    <property type="term" value="P:mitotic DNA replication checkpoint signaling"/>
    <property type="evidence" value="ECO:0007669"/>
    <property type="project" value="TreeGrafter"/>
</dbReference>
<dbReference type="GO" id="GO:0006270">
    <property type="term" value="P:DNA replication initiation"/>
    <property type="evidence" value="ECO:0007669"/>
    <property type="project" value="TreeGrafter"/>
</dbReference>
<reference evidence="8 9" key="1">
    <citation type="journal article" date="2018" name="Nat. Ecol. Evol.">
        <title>Pezizomycetes genomes reveal the molecular basis of ectomycorrhizal truffle lifestyle.</title>
        <authorList>
            <person name="Murat C."/>
            <person name="Payen T."/>
            <person name="Noel B."/>
            <person name="Kuo A."/>
            <person name="Morin E."/>
            <person name="Chen J."/>
            <person name="Kohler A."/>
            <person name="Krizsan K."/>
            <person name="Balestrini R."/>
            <person name="Da Silva C."/>
            <person name="Montanini B."/>
            <person name="Hainaut M."/>
            <person name="Levati E."/>
            <person name="Barry K.W."/>
            <person name="Belfiori B."/>
            <person name="Cichocki N."/>
            <person name="Clum A."/>
            <person name="Dockter R.B."/>
            <person name="Fauchery L."/>
            <person name="Guy J."/>
            <person name="Iotti M."/>
            <person name="Le Tacon F."/>
            <person name="Lindquist E.A."/>
            <person name="Lipzen A."/>
            <person name="Malagnac F."/>
            <person name="Mello A."/>
            <person name="Molinier V."/>
            <person name="Miyauchi S."/>
            <person name="Poulain J."/>
            <person name="Riccioni C."/>
            <person name="Rubini A."/>
            <person name="Sitrit Y."/>
            <person name="Splivallo R."/>
            <person name="Traeger S."/>
            <person name="Wang M."/>
            <person name="Zifcakova L."/>
            <person name="Wipf D."/>
            <person name="Zambonelli A."/>
            <person name="Paolocci F."/>
            <person name="Nowrousian M."/>
            <person name="Ottonello S."/>
            <person name="Baldrian P."/>
            <person name="Spatafora J.W."/>
            <person name="Henrissat B."/>
            <person name="Nagy L.G."/>
            <person name="Aury J.M."/>
            <person name="Wincker P."/>
            <person name="Grigoriev I.V."/>
            <person name="Bonfante P."/>
            <person name="Martin F.M."/>
        </authorList>
    </citation>
    <scope>NUCLEOTIDE SEQUENCE [LARGE SCALE GENOMIC DNA]</scope>
    <source>
        <strain evidence="8 9">120613-1</strain>
    </source>
</reference>
<keyword evidence="5" id="KW-0067">ATP-binding</keyword>
<name>A0A3N4JU73_9PEZI</name>
<dbReference type="GO" id="GO:0016887">
    <property type="term" value="F:ATP hydrolysis activity"/>
    <property type="evidence" value="ECO:0007669"/>
    <property type="project" value="InterPro"/>
</dbReference>
<evidence type="ECO:0000256" key="6">
    <source>
        <dbReference type="SAM" id="MobiDB-lite"/>
    </source>
</evidence>
<feature type="domain" description="ATPase AAA-type core" evidence="7">
    <location>
        <begin position="38"/>
        <end position="134"/>
    </location>
</feature>
<comment type="subcellular location">
    <subcellularLocation>
        <location evidence="1 5">Nucleus</location>
    </subcellularLocation>
</comment>
<dbReference type="Pfam" id="PF00004">
    <property type="entry name" value="AAA"/>
    <property type="match status" value="1"/>
</dbReference>
<evidence type="ECO:0000313" key="9">
    <source>
        <dbReference type="Proteomes" id="UP000276215"/>
    </source>
</evidence>
<dbReference type="InterPro" id="IPR027417">
    <property type="entry name" value="P-loop_NTPase"/>
</dbReference>
<dbReference type="PANTHER" id="PTHR10763">
    <property type="entry name" value="CELL DIVISION CONTROL PROTEIN 6-RELATED"/>
    <property type="match status" value="1"/>
</dbReference>
<keyword evidence="9" id="KW-1185">Reference proteome</keyword>
<evidence type="ECO:0000256" key="5">
    <source>
        <dbReference type="RuleBase" id="RU365058"/>
    </source>
</evidence>
<dbReference type="InterPro" id="IPR003959">
    <property type="entry name" value="ATPase_AAA_core"/>
</dbReference>
<dbReference type="PANTHER" id="PTHR10763:SF23">
    <property type="entry name" value="ORIGIN RECOGNITION COMPLEX SUBUNIT 1"/>
    <property type="match status" value="1"/>
</dbReference>
<evidence type="ECO:0000256" key="4">
    <source>
        <dbReference type="ARBA" id="ARBA00023242"/>
    </source>
</evidence>
<evidence type="ECO:0000313" key="8">
    <source>
        <dbReference type="EMBL" id="RPB00382.1"/>
    </source>
</evidence>
<feature type="compositionally biased region" description="Basic and acidic residues" evidence="6">
    <location>
        <begin position="246"/>
        <end position="262"/>
    </location>
</feature>
<evidence type="ECO:0000256" key="1">
    <source>
        <dbReference type="ARBA" id="ARBA00004123"/>
    </source>
</evidence>
<dbReference type="InterPro" id="IPR050311">
    <property type="entry name" value="ORC1/CDC6"/>
</dbReference>
<organism evidence="8 9">
    <name type="scientific">Choiromyces venosus 120613-1</name>
    <dbReference type="NCBI Taxonomy" id="1336337"/>
    <lineage>
        <taxon>Eukaryota</taxon>
        <taxon>Fungi</taxon>
        <taxon>Dikarya</taxon>
        <taxon>Ascomycota</taxon>
        <taxon>Pezizomycotina</taxon>
        <taxon>Pezizomycetes</taxon>
        <taxon>Pezizales</taxon>
        <taxon>Tuberaceae</taxon>
        <taxon>Choiromyces</taxon>
    </lineage>
</organism>
<comment type="function">
    <text evidence="5">Component of the origin recognition complex (ORC) that binds origins of replication. DNA-binding is ATP-dependent, however specific DNA sequences that define origins of replication have not been identified so far. ORC is required to assemble the pre-replication complex necessary to initiate DNA replication.</text>
</comment>
<keyword evidence="5" id="KW-0235">DNA replication</keyword>
<dbReference type="AlphaFoldDB" id="A0A3N4JU73"/>
<proteinExistence type="inferred from homology"/>
<feature type="region of interest" description="Disordered" evidence="6">
    <location>
        <begin position="228"/>
        <end position="262"/>
    </location>
</feature>
<comment type="similarity">
    <text evidence="2 5">Belongs to the ORC1 family.</text>
</comment>
<evidence type="ECO:0000256" key="2">
    <source>
        <dbReference type="ARBA" id="ARBA00008398"/>
    </source>
</evidence>
<keyword evidence="5" id="KW-0547">Nucleotide-binding</keyword>
<dbReference type="GO" id="GO:0005664">
    <property type="term" value="C:nuclear origin of replication recognition complex"/>
    <property type="evidence" value="ECO:0007669"/>
    <property type="project" value="TreeGrafter"/>
</dbReference>
<comment type="subunit">
    <text evidence="5">ORC is composed of six subunits.</text>
</comment>
<dbReference type="GO" id="GO:0005524">
    <property type="term" value="F:ATP binding"/>
    <property type="evidence" value="ECO:0007669"/>
    <property type="project" value="UniProtKB-KW"/>
</dbReference>
<dbReference type="Gene3D" id="3.40.50.300">
    <property type="entry name" value="P-loop containing nucleotide triphosphate hydrolases"/>
    <property type="match status" value="1"/>
</dbReference>
<sequence length="262" mass="29387">MIVQLKRKNIGNSLLFTIKDLIFCPVFKLIQLTILSKLTFIEINGMKVTVPHQAYPLLCKAIKGDRVSPSQVLGFLESEFSTPCLRSAPCVVLMDEIDQLVTRSQDVMYNLFNWPGGRHSKLIVLAIANTMGLPERTPSNTISASLVSYTLPPPLSTARAIQLSLIIGFTRITFLGYTHFRLMTIILSCLRGYQVTLSTQKPPNSPVEKSPLSPARQDHWISAAEHLKSSNTLPTKIPTTTKPHHPPPDKKQFDIHIERHRQ</sequence>
<evidence type="ECO:0000256" key="3">
    <source>
        <dbReference type="ARBA" id="ARBA00023125"/>
    </source>
</evidence>
<dbReference type="Proteomes" id="UP000276215">
    <property type="component" value="Unassembled WGS sequence"/>
</dbReference>
<dbReference type="GO" id="GO:0003688">
    <property type="term" value="F:DNA replication origin binding"/>
    <property type="evidence" value="ECO:0007669"/>
    <property type="project" value="TreeGrafter"/>
</dbReference>
<evidence type="ECO:0000259" key="7">
    <source>
        <dbReference type="Pfam" id="PF00004"/>
    </source>
</evidence>
<keyword evidence="3 5" id="KW-0238">DNA-binding</keyword>
<keyword evidence="4 5" id="KW-0539">Nucleus</keyword>
<dbReference type="EMBL" id="ML120380">
    <property type="protein sequence ID" value="RPB00382.1"/>
    <property type="molecule type" value="Genomic_DNA"/>
</dbReference>
<protein>
    <recommendedName>
        <fullName evidence="5">Origin recognition complex subunit 1</fullName>
    </recommendedName>
</protein>